<comment type="caution">
    <text evidence="2">The sequence shown here is derived from an EMBL/GenBank/DDBJ whole genome shotgun (WGS) entry which is preliminary data.</text>
</comment>
<dbReference type="EMBL" id="AEXO01000066">
    <property type="protein sequence ID" value="EGC86385.1"/>
    <property type="molecule type" value="Genomic_DNA"/>
</dbReference>
<keyword evidence="1" id="KW-0812">Transmembrane</keyword>
<dbReference type="AlphaFoldDB" id="F0H724"/>
<evidence type="ECO:0000313" key="2">
    <source>
        <dbReference type="EMBL" id="EGC86385.1"/>
    </source>
</evidence>
<reference evidence="2 3" key="1">
    <citation type="submission" date="2011-02" db="EMBL/GenBank/DDBJ databases">
        <authorList>
            <person name="Durkin A.S."/>
            <person name="Madupu R."/>
            <person name="Torralba M."/>
            <person name="Gillis M."/>
            <person name="Methe B."/>
            <person name="Sutton G."/>
            <person name="Nelson K.E."/>
        </authorList>
    </citation>
    <scope>NUCLEOTIDE SEQUENCE [LARGE SCALE GENOMIC DNA]</scope>
    <source>
        <strain evidence="2 3">CRIS 18C-A</strain>
    </source>
</reference>
<protein>
    <submittedName>
        <fullName evidence="2">Uncharacterized protein</fullName>
    </submittedName>
</protein>
<keyword evidence="3" id="KW-1185">Reference proteome</keyword>
<organism evidence="2 3">
    <name type="scientific">Prevotella denticola CRIS 18C-A</name>
    <dbReference type="NCBI Taxonomy" id="944557"/>
    <lineage>
        <taxon>Bacteria</taxon>
        <taxon>Pseudomonadati</taxon>
        <taxon>Bacteroidota</taxon>
        <taxon>Bacteroidia</taxon>
        <taxon>Bacteroidales</taxon>
        <taxon>Prevotellaceae</taxon>
        <taxon>Prevotella</taxon>
    </lineage>
</organism>
<dbReference type="Pfam" id="PF20096">
    <property type="entry name" value="DUF6486"/>
    <property type="match status" value="1"/>
</dbReference>
<keyword evidence="1" id="KW-0472">Membrane</keyword>
<feature type="transmembrane region" description="Helical" evidence="1">
    <location>
        <begin position="31"/>
        <end position="50"/>
    </location>
</feature>
<evidence type="ECO:0000313" key="3">
    <source>
        <dbReference type="Proteomes" id="UP000003155"/>
    </source>
</evidence>
<sequence length="53" mass="6245">MFLLFYFLSFYFFTFLPFYFFTLMNKPVWKNVLNILISVLTALATTLGVSSCL</sequence>
<proteinExistence type="predicted"/>
<evidence type="ECO:0000256" key="1">
    <source>
        <dbReference type="SAM" id="Phobius"/>
    </source>
</evidence>
<name>F0H724_9BACT</name>
<accession>F0H724</accession>
<gene>
    <name evidence="2" type="ORF">HMPREF9303_0444</name>
</gene>
<dbReference type="InterPro" id="IPR045505">
    <property type="entry name" value="DUF6486"/>
</dbReference>
<feature type="transmembrane region" description="Helical" evidence="1">
    <location>
        <begin position="6"/>
        <end position="24"/>
    </location>
</feature>
<dbReference type="NCBIfam" id="NF033879">
    <property type="entry name" value="smalltalk"/>
    <property type="match status" value="1"/>
</dbReference>
<dbReference type="Proteomes" id="UP000003155">
    <property type="component" value="Unassembled WGS sequence"/>
</dbReference>
<keyword evidence="1" id="KW-1133">Transmembrane helix</keyword>